<feature type="non-terminal residue" evidence="2">
    <location>
        <position position="179"/>
    </location>
</feature>
<proteinExistence type="predicted"/>
<feature type="compositionally biased region" description="Basic and acidic residues" evidence="1">
    <location>
        <begin position="163"/>
        <end position="173"/>
    </location>
</feature>
<name>T0ZRX1_9ZZZZ</name>
<accession>T0ZRX1</accession>
<dbReference type="AlphaFoldDB" id="T0ZRX1"/>
<feature type="compositionally biased region" description="Pro residues" evidence="1">
    <location>
        <begin position="141"/>
        <end position="160"/>
    </location>
</feature>
<dbReference type="EMBL" id="AUZX01009681">
    <property type="protein sequence ID" value="EQD51031.1"/>
    <property type="molecule type" value="Genomic_DNA"/>
</dbReference>
<feature type="region of interest" description="Disordered" evidence="1">
    <location>
        <begin position="141"/>
        <end position="179"/>
    </location>
</feature>
<organism evidence="2">
    <name type="scientific">mine drainage metagenome</name>
    <dbReference type="NCBI Taxonomy" id="410659"/>
    <lineage>
        <taxon>unclassified sequences</taxon>
        <taxon>metagenomes</taxon>
        <taxon>ecological metagenomes</taxon>
    </lineage>
</organism>
<reference evidence="2" key="1">
    <citation type="submission" date="2013-08" db="EMBL/GenBank/DDBJ databases">
        <authorList>
            <person name="Mendez C."/>
            <person name="Richter M."/>
            <person name="Ferrer M."/>
            <person name="Sanchez J."/>
        </authorList>
    </citation>
    <scope>NUCLEOTIDE SEQUENCE</scope>
</reference>
<protein>
    <recommendedName>
        <fullName evidence="3">Outer membrane protein beta-barrel domain-containing protein</fullName>
    </recommendedName>
</protein>
<comment type="caution">
    <text evidence="2">The sequence shown here is derived from an EMBL/GenBank/DDBJ whole genome shotgun (WGS) entry which is preliminary data.</text>
</comment>
<gene>
    <name evidence="2" type="ORF">B1A_13237</name>
</gene>
<evidence type="ECO:0008006" key="3">
    <source>
        <dbReference type="Google" id="ProtNLM"/>
    </source>
</evidence>
<reference evidence="2" key="2">
    <citation type="journal article" date="2014" name="ISME J.">
        <title>Microbial stratification in low pH oxic and suboxic macroscopic growths along an acid mine drainage.</title>
        <authorList>
            <person name="Mendez-Garcia C."/>
            <person name="Mesa V."/>
            <person name="Sprenger R.R."/>
            <person name="Richter M."/>
            <person name="Diez M.S."/>
            <person name="Solano J."/>
            <person name="Bargiela R."/>
            <person name="Golyshina O.V."/>
            <person name="Manteca A."/>
            <person name="Ramos J.L."/>
            <person name="Gallego J.R."/>
            <person name="Llorente I."/>
            <person name="Martins Dos Santos V.A."/>
            <person name="Jensen O.N."/>
            <person name="Pelaez A.I."/>
            <person name="Sanchez J."/>
            <person name="Ferrer M."/>
        </authorList>
    </citation>
    <scope>NUCLEOTIDE SEQUENCE</scope>
</reference>
<evidence type="ECO:0000313" key="2">
    <source>
        <dbReference type="EMBL" id="EQD51031.1"/>
    </source>
</evidence>
<sequence length="179" mass="19605">MNMAETVFQSAGHLGFVALNSPYDALDLWFSYGYHQQIWMTPAQNGGYEENYQIPYVGGAFYNQNPLPGTKWSFFEEGGYRSALSPGMTIVPSQGQSLPSGTFTLGGAWNLHGLIGVRYLLTPHIALYLSGNYSYWPLPTRPTPSPTVRPPTSSPLPSPPTAGRDRHHDRILEGKAAGS</sequence>
<evidence type="ECO:0000256" key="1">
    <source>
        <dbReference type="SAM" id="MobiDB-lite"/>
    </source>
</evidence>